<dbReference type="Gene3D" id="3.40.50.280">
    <property type="entry name" value="Cobalamin-binding domain"/>
    <property type="match status" value="1"/>
</dbReference>
<evidence type="ECO:0000313" key="10">
    <source>
        <dbReference type="Proteomes" id="UP000632498"/>
    </source>
</evidence>
<dbReference type="Pfam" id="PF04055">
    <property type="entry name" value="Radical_SAM"/>
    <property type="match status" value="1"/>
</dbReference>
<dbReference type="CDD" id="cd01335">
    <property type="entry name" value="Radical_SAM"/>
    <property type="match status" value="1"/>
</dbReference>
<reference evidence="9" key="1">
    <citation type="journal article" date="2014" name="Int. J. Syst. Evol. Microbiol.">
        <title>Complete genome sequence of Corynebacterium casei LMG S-19264T (=DSM 44701T), isolated from a smear-ripened cheese.</title>
        <authorList>
            <consortium name="US DOE Joint Genome Institute (JGI-PGF)"/>
            <person name="Walter F."/>
            <person name="Albersmeier A."/>
            <person name="Kalinowski J."/>
            <person name="Ruckert C."/>
        </authorList>
    </citation>
    <scope>NUCLEOTIDE SEQUENCE</scope>
    <source>
        <strain evidence="9">CGMCC 1.15254</strain>
    </source>
</reference>
<evidence type="ECO:0000256" key="6">
    <source>
        <dbReference type="ARBA" id="ARBA00023004"/>
    </source>
</evidence>
<dbReference type="SFLD" id="SFLDS00029">
    <property type="entry name" value="Radical_SAM"/>
    <property type="match status" value="1"/>
</dbReference>
<dbReference type="InterPro" id="IPR023404">
    <property type="entry name" value="rSAM_horseshoe"/>
</dbReference>
<evidence type="ECO:0000259" key="8">
    <source>
        <dbReference type="PROSITE" id="PS51918"/>
    </source>
</evidence>
<evidence type="ECO:0000256" key="1">
    <source>
        <dbReference type="ARBA" id="ARBA00001966"/>
    </source>
</evidence>
<dbReference type="InterPro" id="IPR031003">
    <property type="entry name" value="BcpD_PhpK_rSAM"/>
</dbReference>
<dbReference type="SFLD" id="SFLDG01123">
    <property type="entry name" value="methyltransferase_(Class_B)"/>
    <property type="match status" value="1"/>
</dbReference>
<comment type="caution">
    <text evidence="9">The sequence shown here is derived from an EMBL/GenBank/DDBJ whole genome shotgun (WGS) entry which is preliminary data.</text>
</comment>
<dbReference type="InterPro" id="IPR034466">
    <property type="entry name" value="Methyltransferase_Class_B"/>
</dbReference>
<keyword evidence="7" id="KW-0411">Iron-sulfur</keyword>
<dbReference type="InterPro" id="IPR007197">
    <property type="entry name" value="rSAM"/>
</dbReference>
<dbReference type="PROSITE" id="PS51918">
    <property type="entry name" value="RADICAL_SAM"/>
    <property type="match status" value="1"/>
</dbReference>
<keyword evidence="2" id="KW-0489">Methyltransferase</keyword>
<keyword evidence="6" id="KW-0408">Iron</keyword>
<dbReference type="InterPro" id="IPR006638">
    <property type="entry name" value="Elp3/MiaA/NifB-like_rSAM"/>
</dbReference>
<comment type="cofactor">
    <cofactor evidence="1">
        <name>[4Fe-4S] cluster</name>
        <dbReference type="ChEBI" id="CHEBI:49883"/>
    </cofactor>
</comment>
<dbReference type="Proteomes" id="UP000632498">
    <property type="component" value="Unassembled WGS sequence"/>
</dbReference>
<dbReference type="NCBIfam" id="TIGR04479">
    <property type="entry name" value="bcpD_PhpK_rSAM"/>
    <property type="match status" value="1"/>
</dbReference>
<proteinExistence type="predicted"/>
<keyword evidence="5" id="KW-0479">Metal-binding</keyword>
<accession>A0A917BTF8</accession>
<organism evidence="9 10">
    <name type="scientific">Terasakiella brassicae</name>
    <dbReference type="NCBI Taxonomy" id="1634917"/>
    <lineage>
        <taxon>Bacteria</taxon>
        <taxon>Pseudomonadati</taxon>
        <taxon>Pseudomonadota</taxon>
        <taxon>Alphaproteobacteria</taxon>
        <taxon>Rhodospirillales</taxon>
        <taxon>Terasakiellaceae</taxon>
        <taxon>Terasakiella</taxon>
    </lineage>
</organism>
<dbReference type="SFLD" id="SFLDG01082">
    <property type="entry name" value="B12-binding_domain_containing"/>
    <property type="match status" value="1"/>
</dbReference>
<name>A0A917BTF8_9PROT</name>
<dbReference type="PANTHER" id="PTHR43409:SF7">
    <property type="entry name" value="BLL1977 PROTEIN"/>
    <property type="match status" value="1"/>
</dbReference>
<dbReference type="GO" id="GO:0051539">
    <property type="term" value="F:4 iron, 4 sulfur cluster binding"/>
    <property type="evidence" value="ECO:0007669"/>
    <property type="project" value="UniProtKB-KW"/>
</dbReference>
<dbReference type="GO" id="GO:0003824">
    <property type="term" value="F:catalytic activity"/>
    <property type="evidence" value="ECO:0007669"/>
    <property type="project" value="InterPro"/>
</dbReference>
<keyword evidence="4" id="KW-0949">S-adenosyl-L-methionine</keyword>
<gene>
    <name evidence="9" type="ORF">GCM10011332_05860</name>
</gene>
<dbReference type="SUPFAM" id="SSF102114">
    <property type="entry name" value="Radical SAM enzymes"/>
    <property type="match status" value="1"/>
</dbReference>
<protein>
    <recommendedName>
        <fullName evidence="8">Radical SAM core domain-containing protein</fullName>
    </recommendedName>
</protein>
<evidence type="ECO:0000256" key="7">
    <source>
        <dbReference type="ARBA" id="ARBA00023014"/>
    </source>
</evidence>
<dbReference type="GO" id="GO:0046872">
    <property type="term" value="F:metal ion binding"/>
    <property type="evidence" value="ECO:0007669"/>
    <property type="project" value="UniProtKB-KW"/>
</dbReference>
<evidence type="ECO:0000256" key="3">
    <source>
        <dbReference type="ARBA" id="ARBA00022679"/>
    </source>
</evidence>
<evidence type="ECO:0000313" key="9">
    <source>
        <dbReference type="EMBL" id="GGF55294.1"/>
    </source>
</evidence>
<dbReference type="InterPro" id="IPR058240">
    <property type="entry name" value="rSAM_sf"/>
</dbReference>
<dbReference type="SMART" id="SM00729">
    <property type="entry name" value="Elp3"/>
    <property type="match status" value="1"/>
</dbReference>
<dbReference type="InterPro" id="IPR051198">
    <property type="entry name" value="BchE-like"/>
</dbReference>
<feature type="domain" description="Radical SAM core" evidence="8">
    <location>
        <begin position="235"/>
        <end position="470"/>
    </location>
</feature>
<evidence type="ECO:0000256" key="4">
    <source>
        <dbReference type="ARBA" id="ARBA00022691"/>
    </source>
</evidence>
<dbReference type="EMBL" id="BMHV01000003">
    <property type="protein sequence ID" value="GGF55294.1"/>
    <property type="molecule type" value="Genomic_DNA"/>
</dbReference>
<dbReference type="AlphaFoldDB" id="A0A917BTF8"/>
<evidence type="ECO:0000256" key="5">
    <source>
        <dbReference type="ARBA" id="ARBA00022723"/>
    </source>
</evidence>
<sequence>MHTDCLIIGFNDFDFEKTVDMIRGNDPTSGGYRDINLAFLNMQGHPHHAMDILNHVNGWEPRTYHNSDFVWPVVLCLGSYLAKNGFTFDYINLFQQEKDALRDKLEKGGIRTVAITTTLYVVPQPIIEIVQFIRAHNTDVEIVIGGPFISSQAAMLDTDGLSELFSYLGGDYYVISSEGEKALCDLLDALKTQKDLADIDNIAYRQKDTFVHNTISVERNSLEENPVDYSLFAKEKFGQFLSLRTAKSCPFSCAFCGFPDRAGKYTYLDLAHVERTLDSIKDLGTVNTLTFLDDTFNVPKKRFRDIMQLMIDKGYGFKWNSFYRSDHGDEATIDLMQRAGCEGVFLGVESGSDTILEKMNKKSRRKDYLSAIKMFRERDILTHCNLIIGFPGETPDTVAESMSFLEESKSDFYRAQLWFCDPITPVWKQKEELGIENFAFNWSHNTMNCQQATAFVEQMFLEVQNSIWLPQQGFEMWSLFYLQRNGFSREQIKGFLRAFNDGIREKLLIPHQQEPSEQILKNLSYWGRRDGFDHLRGMNNHPPLYDPRTPQTDTALHNDDQLEAFAF</sequence>
<evidence type="ECO:0000256" key="2">
    <source>
        <dbReference type="ARBA" id="ARBA00022603"/>
    </source>
</evidence>
<dbReference type="PANTHER" id="PTHR43409">
    <property type="entry name" value="ANAEROBIC MAGNESIUM-PROTOPORPHYRIN IX MONOMETHYL ESTER CYCLASE-RELATED"/>
    <property type="match status" value="1"/>
</dbReference>
<reference evidence="9" key="2">
    <citation type="submission" date="2020-09" db="EMBL/GenBank/DDBJ databases">
        <authorList>
            <person name="Sun Q."/>
            <person name="Zhou Y."/>
        </authorList>
    </citation>
    <scope>NUCLEOTIDE SEQUENCE</scope>
    <source>
        <strain evidence="9">CGMCC 1.15254</strain>
    </source>
</reference>
<keyword evidence="3" id="KW-0808">Transferase</keyword>
<dbReference type="Gene3D" id="3.80.30.20">
    <property type="entry name" value="tm_1862 like domain"/>
    <property type="match status" value="1"/>
</dbReference>
<keyword evidence="10" id="KW-1185">Reference proteome</keyword>